<dbReference type="InterPro" id="IPR049041">
    <property type="entry name" value="RalBP1-like_Ral-bd"/>
</dbReference>
<feature type="compositionally biased region" description="Acidic residues" evidence="2">
    <location>
        <begin position="529"/>
        <end position="539"/>
    </location>
</feature>
<accession>A0ABY7DAJ8</accession>
<feature type="region of interest" description="Disordered" evidence="2">
    <location>
        <begin position="622"/>
        <end position="650"/>
    </location>
</feature>
<feature type="region of interest" description="Disordered" evidence="2">
    <location>
        <begin position="339"/>
        <end position="489"/>
    </location>
</feature>
<dbReference type="Proteomes" id="UP001164746">
    <property type="component" value="Chromosome 1"/>
</dbReference>
<dbReference type="Pfam" id="PF00620">
    <property type="entry name" value="RhoGAP"/>
    <property type="match status" value="2"/>
</dbReference>
<feature type="compositionally biased region" description="Basic and acidic residues" evidence="2">
    <location>
        <begin position="455"/>
        <end position="474"/>
    </location>
</feature>
<feature type="compositionally biased region" description="Pro residues" evidence="2">
    <location>
        <begin position="340"/>
        <end position="351"/>
    </location>
</feature>
<dbReference type="Pfam" id="PF20924">
    <property type="entry name" value="RLIP76_Ral-bd"/>
    <property type="match status" value="1"/>
</dbReference>
<dbReference type="EMBL" id="CP111012">
    <property type="protein sequence ID" value="WAQ93636.1"/>
    <property type="molecule type" value="Genomic_DNA"/>
</dbReference>
<feature type="compositionally biased region" description="Basic and acidic residues" evidence="2">
    <location>
        <begin position="1"/>
        <end position="29"/>
    </location>
</feature>
<dbReference type="SMART" id="SM00324">
    <property type="entry name" value="RhoGAP"/>
    <property type="match status" value="1"/>
</dbReference>
<keyword evidence="5" id="KW-1185">Reference proteome</keyword>
<dbReference type="InterPro" id="IPR039767">
    <property type="entry name" value="RALBP1"/>
</dbReference>
<dbReference type="PROSITE" id="PS50238">
    <property type="entry name" value="RHOGAP"/>
    <property type="match status" value="1"/>
</dbReference>
<feature type="compositionally biased region" description="Basic and acidic residues" evidence="2">
    <location>
        <begin position="540"/>
        <end position="557"/>
    </location>
</feature>
<feature type="region of interest" description="Disordered" evidence="2">
    <location>
        <begin position="1"/>
        <end position="32"/>
    </location>
</feature>
<evidence type="ECO:0000313" key="4">
    <source>
        <dbReference type="EMBL" id="WAQ93636.1"/>
    </source>
</evidence>
<dbReference type="PANTHER" id="PTHR12783">
    <property type="entry name" value="RALA BINDING PROTEIN 1 RALBP1"/>
    <property type="match status" value="1"/>
</dbReference>
<reference evidence="4" key="1">
    <citation type="submission" date="2022-11" db="EMBL/GenBank/DDBJ databases">
        <title>Centuries of genome instability and evolution in soft-shell clam transmissible cancer (bioRxiv).</title>
        <authorList>
            <person name="Hart S.F.M."/>
            <person name="Yonemitsu M.A."/>
            <person name="Giersch R.M."/>
            <person name="Beal B.F."/>
            <person name="Arriagada G."/>
            <person name="Davis B.W."/>
            <person name="Ostrander E.A."/>
            <person name="Goff S.P."/>
            <person name="Metzger M.J."/>
        </authorList>
    </citation>
    <scope>NUCLEOTIDE SEQUENCE</scope>
    <source>
        <strain evidence="4">MELC-2E11</strain>
        <tissue evidence="4">Siphon/mantle</tissue>
    </source>
</reference>
<feature type="compositionally biased region" description="Polar residues" evidence="2">
    <location>
        <begin position="513"/>
        <end position="528"/>
    </location>
</feature>
<feature type="compositionally biased region" description="Basic and acidic residues" evidence="2">
    <location>
        <begin position="386"/>
        <end position="417"/>
    </location>
</feature>
<feature type="compositionally biased region" description="Basic and acidic residues" evidence="2">
    <location>
        <begin position="295"/>
        <end position="313"/>
    </location>
</feature>
<feature type="region of interest" description="Disordered" evidence="2">
    <location>
        <begin position="290"/>
        <end position="320"/>
    </location>
</feature>
<dbReference type="InterPro" id="IPR000198">
    <property type="entry name" value="RhoGAP_dom"/>
</dbReference>
<dbReference type="Gene3D" id="1.10.555.10">
    <property type="entry name" value="Rho GTPase activation protein"/>
    <property type="match status" value="2"/>
</dbReference>
<evidence type="ECO:0000256" key="1">
    <source>
        <dbReference type="ARBA" id="ARBA00022468"/>
    </source>
</evidence>
<evidence type="ECO:0000256" key="2">
    <source>
        <dbReference type="SAM" id="MobiDB-lite"/>
    </source>
</evidence>
<feature type="compositionally biased region" description="Acidic residues" evidence="2">
    <location>
        <begin position="626"/>
        <end position="645"/>
    </location>
</feature>
<organism evidence="4 5">
    <name type="scientific">Mya arenaria</name>
    <name type="common">Soft-shell clam</name>
    <dbReference type="NCBI Taxonomy" id="6604"/>
    <lineage>
        <taxon>Eukaryota</taxon>
        <taxon>Metazoa</taxon>
        <taxon>Spiralia</taxon>
        <taxon>Lophotrochozoa</taxon>
        <taxon>Mollusca</taxon>
        <taxon>Bivalvia</taxon>
        <taxon>Autobranchia</taxon>
        <taxon>Heteroconchia</taxon>
        <taxon>Euheterodonta</taxon>
        <taxon>Imparidentia</taxon>
        <taxon>Neoheterodontei</taxon>
        <taxon>Myida</taxon>
        <taxon>Myoidea</taxon>
        <taxon>Myidae</taxon>
        <taxon>Mya</taxon>
    </lineage>
</organism>
<proteinExistence type="predicted"/>
<name>A0ABY7DAJ8_MYAAR</name>
<feature type="compositionally biased region" description="Polar residues" evidence="2">
    <location>
        <begin position="370"/>
        <end position="383"/>
    </location>
</feature>
<dbReference type="Gene3D" id="1.20.58.90">
    <property type="match status" value="1"/>
</dbReference>
<evidence type="ECO:0000259" key="3">
    <source>
        <dbReference type="PROSITE" id="PS50238"/>
    </source>
</evidence>
<dbReference type="SUPFAM" id="SSF48350">
    <property type="entry name" value="GTPase activation domain, GAP"/>
    <property type="match status" value="1"/>
</dbReference>
<sequence length="736" mass="82953">MSDTEKNFQGDRKEAGRKKDGKKDKKEKGYIMFDASDDEQTLTEDTKSPSKLKKGKAFRFGSRKDIISKVKGHSVTEVIEKPVFGVPLSVSLERSRSHDGIQLPAIFRECVDYIEEHGLRCEGIYRISGVKSKVQHLKDQYNRGEEVYLEEHEPNIVAGVLKQFLRELPEPSFLHLIGELPECNRLLLSWMIVHMTHVIERQKENKMSLQNVSIVLSPTMQISHRVLNVCSSSEASHFQMALAEELSKQESLLDQLHAELAAGTGDPEKEEQIWEVQRVCTQLKRKIKNAQKGQDTLEKRKRERDEQSKRDTVVEEGEEELKLELQELPEGEVLKLELRTPPPDAFQPPPVEGTESLGSQVSLEKGQEGIETQQVAAETQNVSVEVHTEENTEQKDTQEEASELKTRESTSQEKVTLKELASQSKTAKKSDAKAEKAETEKEVTEATLEVVDTEAALKETGEVDDMEKADKKVEDDEEGDKTNDEEDVVREIDVKADLARKHALALQEDSATDSELGQSRESVNQVESLSDEFEQSLEEILERDLDLAEHMAEHPDLPSDLPSELTETAEQLEETADTPEDDSALGKEAKTPVPVETPESPPESPVMTAVDVTAAPEVAKEISEVKDEEEEEEEVAALEEREEEPSTMPCAADVENAVELELSEMSEDESISEEQYHALLEEEYALKLEEEELLAIDSSYESEDEEDLQEILDQLIRHNEALEFNTKISKIIKNNC</sequence>
<protein>
    <submittedName>
        <fullName evidence="4">RBP1-like protein</fullName>
    </submittedName>
</protein>
<feature type="domain" description="Rho-GAP" evidence="3">
    <location>
        <begin position="90"/>
        <end position="253"/>
    </location>
</feature>
<keyword evidence="1" id="KW-0343">GTPase activation</keyword>
<feature type="compositionally biased region" description="Acidic residues" evidence="2">
    <location>
        <begin position="475"/>
        <end position="488"/>
    </location>
</feature>
<feature type="region of interest" description="Disordered" evidence="2">
    <location>
        <begin position="505"/>
        <end position="608"/>
    </location>
</feature>
<feature type="compositionally biased region" description="Acidic residues" evidence="2">
    <location>
        <begin position="570"/>
        <end position="583"/>
    </location>
</feature>
<dbReference type="PANTHER" id="PTHR12783:SF5">
    <property type="entry name" value="RALA-BINDING PROTEIN 1"/>
    <property type="match status" value="1"/>
</dbReference>
<feature type="compositionally biased region" description="Basic and acidic residues" evidence="2">
    <location>
        <begin position="428"/>
        <end position="444"/>
    </location>
</feature>
<evidence type="ECO:0000313" key="5">
    <source>
        <dbReference type="Proteomes" id="UP001164746"/>
    </source>
</evidence>
<dbReference type="InterPro" id="IPR008936">
    <property type="entry name" value="Rho_GTPase_activation_prot"/>
</dbReference>
<gene>
    <name evidence="4" type="ORF">MAR_006107</name>
</gene>